<name>A0A392W113_9FABA</name>
<evidence type="ECO:0000313" key="2">
    <source>
        <dbReference type="Proteomes" id="UP000265520"/>
    </source>
</evidence>
<dbReference type="AlphaFoldDB" id="A0A392W113"/>
<organism evidence="1 2">
    <name type="scientific">Trifolium medium</name>
    <dbReference type="NCBI Taxonomy" id="97028"/>
    <lineage>
        <taxon>Eukaryota</taxon>
        <taxon>Viridiplantae</taxon>
        <taxon>Streptophyta</taxon>
        <taxon>Embryophyta</taxon>
        <taxon>Tracheophyta</taxon>
        <taxon>Spermatophyta</taxon>
        <taxon>Magnoliopsida</taxon>
        <taxon>eudicotyledons</taxon>
        <taxon>Gunneridae</taxon>
        <taxon>Pentapetalae</taxon>
        <taxon>rosids</taxon>
        <taxon>fabids</taxon>
        <taxon>Fabales</taxon>
        <taxon>Fabaceae</taxon>
        <taxon>Papilionoideae</taxon>
        <taxon>50 kb inversion clade</taxon>
        <taxon>NPAAA clade</taxon>
        <taxon>Hologalegina</taxon>
        <taxon>IRL clade</taxon>
        <taxon>Trifolieae</taxon>
        <taxon>Trifolium</taxon>
    </lineage>
</organism>
<reference evidence="1 2" key="1">
    <citation type="journal article" date="2018" name="Front. Plant Sci.">
        <title>Red Clover (Trifolium pratense) and Zigzag Clover (T. medium) - A Picture of Genomic Similarities and Differences.</title>
        <authorList>
            <person name="Dluhosova J."/>
            <person name="Istvanek J."/>
            <person name="Nedelnik J."/>
            <person name="Repkova J."/>
        </authorList>
    </citation>
    <scope>NUCLEOTIDE SEQUENCE [LARGE SCALE GENOMIC DNA]</scope>
    <source>
        <strain evidence="2">cv. 10/8</strain>
        <tissue evidence="1">Leaf</tissue>
    </source>
</reference>
<sequence length="60" mass="6627">MARCAVLLRMLGDSSVICASRRQRWRVAPTNGKDSWRASVNGASRRKDGALRQAVRIIAS</sequence>
<comment type="caution">
    <text evidence="1">The sequence shown here is derived from an EMBL/GenBank/DDBJ whole genome shotgun (WGS) entry which is preliminary data.</text>
</comment>
<dbReference type="Proteomes" id="UP000265520">
    <property type="component" value="Unassembled WGS sequence"/>
</dbReference>
<accession>A0A392W113</accession>
<keyword evidence="2" id="KW-1185">Reference proteome</keyword>
<proteinExistence type="predicted"/>
<dbReference type="EMBL" id="LXQA011343287">
    <property type="protein sequence ID" value="MCI93957.1"/>
    <property type="molecule type" value="Genomic_DNA"/>
</dbReference>
<evidence type="ECO:0000313" key="1">
    <source>
        <dbReference type="EMBL" id="MCI93957.1"/>
    </source>
</evidence>
<protein>
    <submittedName>
        <fullName evidence="1">Uncharacterized protein</fullName>
    </submittedName>
</protein>
<feature type="non-terminal residue" evidence="1">
    <location>
        <position position="60"/>
    </location>
</feature>